<evidence type="ECO:0000256" key="1">
    <source>
        <dbReference type="SAM" id="MobiDB-lite"/>
    </source>
</evidence>
<dbReference type="HOGENOM" id="CLU_1024250_0_0_1"/>
<protein>
    <submittedName>
        <fullName evidence="2">Uncharacterized protein</fullName>
    </submittedName>
</protein>
<gene>
    <name evidence="2" type="ORF">TRIADDRAFT_59826</name>
</gene>
<dbReference type="GeneID" id="6756990"/>
<reference evidence="2 3" key="1">
    <citation type="journal article" date="2008" name="Nature">
        <title>The Trichoplax genome and the nature of placozoans.</title>
        <authorList>
            <person name="Srivastava M."/>
            <person name="Begovic E."/>
            <person name="Chapman J."/>
            <person name="Putnam N.H."/>
            <person name="Hellsten U."/>
            <person name="Kawashima T."/>
            <person name="Kuo A."/>
            <person name="Mitros T."/>
            <person name="Salamov A."/>
            <person name="Carpenter M.L."/>
            <person name="Signorovitch A.Y."/>
            <person name="Moreno M.A."/>
            <person name="Kamm K."/>
            <person name="Grimwood J."/>
            <person name="Schmutz J."/>
            <person name="Shapiro H."/>
            <person name="Grigoriev I.V."/>
            <person name="Buss L.W."/>
            <person name="Schierwater B."/>
            <person name="Dellaporta S.L."/>
            <person name="Rokhsar D.S."/>
        </authorList>
    </citation>
    <scope>NUCLEOTIDE SEQUENCE [LARGE SCALE GENOMIC DNA]</scope>
    <source>
        <strain evidence="2 3">Grell-BS-1999</strain>
    </source>
</reference>
<dbReference type="RefSeq" id="XP_002115920.1">
    <property type="nucleotide sequence ID" value="XM_002115884.1"/>
</dbReference>
<dbReference type="Proteomes" id="UP000009022">
    <property type="component" value="Unassembled WGS sequence"/>
</dbReference>
<accession>B3S6J4</accession>
<sequence length="272" mass="30965">MKKPNKCKQSDRKKKADRKKKKKKSESSSSHHLLASKRKFSFKNIDLKAYFKKCADILQNDSAFAKSDASTCQNDQINYQSELSCNNDASSIENARDPNLTESENLAVDGITNQEKFTADMKIEMEQSDSTISKDIETSTHDDSMSMTVCDQVTPSILRALMNPSRLYPEMYAALNSNFSTSVDIVSNTENQSDGSNHENIEPSMFQPYEDPIPITASTRILDDESLTECFLIAMEKSELKPMKLKWYDVVTRYKNLEDAPIDIIILFDKYR</sequence>
<dbReference type="CTD" id="6756990"/>
<dbReference type="AlphaFoldDB" id="B3S6J4"/>
<name>B3S6J4_TRIAD</name>
<proteinExistence type="predicted"/>
<dbReference type="KEGG" id="tad:TRIADDRAFT_59826"/>
<evidence type="ECO:0000313" key="2">
    <source>
        <dbReference type="EMBL" id="EDV21772.1"/>
    </source>
</evidence>
<feature type="compositionally biased region" description="Basic residues" evidence="1">
    <location>
        <begin position="1"/>
        <end position="24"/>
    </location>
</feature>
<dbReference type="InParanoid" id="B3S6J4"/>
<keyword evidence="3" id="KW-1185">Reference proteome</keyword>
<organism evidence="2 3">
    <name type="scientific">Trichoplax adhaerens</name>
    <name type="common">Trichoplax reptans</name>
    <dbReference type="NCBI Taxonomy" id="10228"/>
    <lineage>
        <taxon>Eukaryota</taxon>
        <taxon>Metazoa</taxon>
        <taxon>Placozoa</taxon>
        <taxon>Uniplacotomia</taxon>
        <taxon>Trichoplacea</taxon>
        <taxon>Trichoplacidae</taxon>
        <taxon>Trichoplax</taxon>
    </lineage>
</organism>
<feature type="region of interest" description="Disordered" evidence="1">
    <location>
        <begin position="1"/>
        <end position="33"/>
    </location>
</feature>
<dbReference type="EMBL" id="DS985252">
    <property type="protein sequence ID" value="EDV21772.1"/>
    <property type="molecule type" value="Genomic_DNA"/>
</dbReference>
<evidence type="ECO:0000313" key="3">
    <source>
        <dbReference type="Proteomes" id="UP000009022"/>
    </source>
</evidence>